<keyword evidence="2" id="KW-1185">Reference proteome</keyword>
<proteinExistence type="predicted"/>
<accession>A0ACC0Q558</accession>
<reference evidence="1" key="1">
    <citation type="submission" date="2022-02" db="EMBL/GenBank/DDBJ databases">
        <title>Plant Genome Project.</title>
        <authorList>
            <person name="Zhang R.-G."/>
        </authorList>
    </citation>
    <scope>NUCLEOTIDE SEQUENCE</scope>
    <source>
        <strain evidence="1">AT1</strain>
    </source>
</reference>
<gene>
    <name evidence="1" type="ORF">RHMOL_Rhmol01G0173300</name>
</gene>
<dbReference type="EMBL" id="CM046388">
    <property type="protein sequence ID" value="KAI8572113.1"/>
    <property type="molecule type" value="Genomic_DNA"/>
</dbReference>
<sequence>MADNKNNGGGGEVVDRPEDRGGPMAIEGADQTAAELVGVEGAVVASSSDGGEDQQQEIGSGGEGRAREPDARAMEQAGAMGPNIEPMGPGSVAEASSIVDRSLDSVDGSGAVGDVTKPSGSPPRDSTKGKGIAVEEEQATEDVTVGI</sequence>
<dbReference type="Proteomes" id="UP001062846">
    <property type="component" value="Chromosome 1"/>
</dbReference>
<organism evidence="1 2">
    <name type="scientific">Rhododendron molle</name>
    <name type="common">Chinese azalea</name>
    <name type="synonym">Azalea mollis</name>
    <dbReference type="NCBI Taxonomy" id="49168"/>
    <lineage>
        <taxon>Eukaryota</taxon>
        <taxon>Viridiplantae</taxon>
        <taxon>Streptophyta</taxon>
        <taxon>Embryophyta</taxon>
        <taxon>Tracheophyta</taxon>
        <taxon>Spermatophyta</taxon>
        <taxon>Magnoliopsida</taxon>
        <taxon>eudicotyledons</taxon>
        <taxon>Gunneridae</taxon>
        <taxon>Pentapetalae</taxon>
        <taxon>asterids</taxon>
        <taxon>Ericales</taxon>
        <taxon>Ericaceae</taxon>
        <taxon>Ericoideae</taxon>
        <taxon>Rhodoreae</taxon>
        <taxon>Rhododendron</taxon>
    </lineage>
</organism>
<comment type="caution">
    <text evidence="1">The sequence shown here is derived from an EMBL/GenBank/DDBJ whole genome shotgun (WGS) entry which is preliminary data.</text>
</comment>
<protein>
    <submittedName>
        <fullName evidence="1">Uncharacterized protein</fullName>
    </submittedName>
</protein>
<evidence type="ECO:0000313" key="2">
    <source>
        <dbReference type="Proteomes" id="UP001062846"/>
    </source>
</evidence>
<evidence type="ECO:0000313" key="1">
    <source>
        <dbReference type="EMBL" id="KAI8572113.1"/>
    </source>
</evidence>
<name>A0ACC0Q558_RHOML</name>